<dbReference type="OrthoDB" id="1365408at2"/>
<protein>
    <recommendedName>
        <fullName evidence="3">Outer membrane protein beta-barrel domain-containing protein</fullName>
    </recommendedName>
</protein>
<dbReference type="AlphaFoldDB" id="A0A1G8WDC0"/>
<sequence>MRALTFIIVLLGFQMVLSQEMKKEKAFFLEPLFRVYGIVPISFGDNYLAKANDAKISAGVSMSMFEYHDFRLTAGFDHIYYDVNDVKLAGTVDHSRSNAVYGIVSYEIPVVKSLTLQPYLGGGWSEINFMRQDNIPLNSNNSSVDHQQGGHFRIGFYTDYRIDKIFSFFAGVNYVKSKYAIDTAPEFVSFFDHAQTVQVNFGIKVGYSKKEKYKEKMDN</sequence>
<gene>
    <name evidence="1" type="ORF">SAMN04487935_1760</name>
</gene>
<dbReference type="STRING" id="1128970.SAMN04487935_1760"/>
<dbReference type="Proteomes" id="UP000199580">
    <property type="component" value="Unassembled WGS sequence"/>
</dbReference>
<evidence type="ECO:0008006" key="3">
    <source>
        <dbReference type="Google" id="ProtNLM"/>
    </source>
</evidence>
<proteinExistence type="predicted"/>
<evidence type="ECO:0000313" key="2">
    <source>
        <dbReference type="Proteomes" id="UP000199580"/>
    </source>
</evidence>
<dbReference type="RefSeq" id="WP_091393934.1">
    <property type="nucleotide sequence ID" value="NZ_BKAI01000003.1"/>
</dbReference>
<reference evidence="1 2" key="1">
    <citation type="submission" date="2016-10" db="EMBL/GenBank/DDBJ databases">
        <authorList>
            <person name="de Groot N.N."/>
        </authorList>
    </citation>
    <scope>NUCLEOTIDE SEQUENCE [LARGE SCALE GENOMIC DNA]</scope>
    <source>
        <strain evidence="1 2">CGMCC 1.10076</strain>
    </source>
</reference>
<dbReference type="EMBL" id="FNEZ01000002">
    <property type="protein sequence ID" value="SDJ76116.1"/>
    <property type="molecule type" value="Genomic_DNA"/>
</dbReference>
<evidence type="ECO:0000313" key="1">
    <source>
        <dbReference type="EMBL" id="SDJ76116.1"/>
    </source>
</evidence>
<name>A0A1G8WDC0_9FLAO</name>
<accession>A0A1G8WDC0</accession>
<keyword evidence="2" id="KW-1185">Reference proteome</keyword>
<organism evidence="1 2">
    <name type="scientific">Flavobacterium noncentrifugens</name>
    <dbReference type="NCBI Taxonomy" id="1128970"/>
    <lineage>
        <taxon>Bacteria</taxon>
        <taxon>Pseudomonadati</taxon>
        <taxon>Bacteroidota</taxon>
        <taxon>Flavobacteriia</taxon>
        <taxon>Flavobacteriales</taxon>
        <taxon>Flavobacteriaceae</taxon>
        <taxon>Flavobacterium</taxon>
    </lineage>
</organism>